<accession>A0A1R1YFB3</accession>
<feature type="compositionally biased region" description="Polar residues" evidence="4">
    <location>
        <begin position="112"/>
        <end position="132"/>
    </location>
</feature>
<dbReference type="GO" id="GO:0000127">
    <property type="term" value="C:transcription factor TFIIIC complex"/>
    <property type="evidence" value="ECO:0007669"/>
    <property type="project" value="TreeGrafter"/>
</dbReference>
<feature type="compositionally biased region" description="Polar residues" evidence="4">
    <location>
        <begin position="227"/>
        <end position="240"/>
    </location>
</feature>
<dbReference type="Gene3D" id="2.130.10.10">
    <property type="entry name" value="YVTN repeat-like/Quinoprotein amine dehydrogenase"/>
    <property type="match status" value="1"/>
</dbReference>
<feature type="region of interest" description="Disordered" evidence="4">
    <location>
        <begin position="802"/>
        <end position="918"/>
    </location>
</feature>
<feature type="compositionally biased region" description="Polar residues" evidence="4">
    <location>
        <begin position="326"/>
        <end position="339"/>
    </location>
</feature>
<protein>
    <submittedName>
        <fullName evidence="5">Uncharacterized protein</fullName>
    </submittedName>
</protein>
<feature type="compositionally biased region" description="Polar residues" evidence="4">
    <location>
        <begin position="1194"/>
        <end position="1219"/>
    </location>
</feature>
<keyword evidence="3" id="KW-0539">Nucleus</keyword>
<feature type="compositionally biased region" description="Polar residues" evidence="4">
    <location>
        <begin position="8"/>
        <end position="37"/>
    </location>
</feature>
<feature type="region of interest" description="Disordered" evidence="4">
    <location>
        <begin position="1194"/>
        <end position="1254"/>
    </location>
</feature>
<evidence type="ECO:0000256" key="4">
    <source>
        <dbReference type="SAM" id="MobiDB-lite"/>
    </source>
</evidence>
<dbReference type="Proteomes" id="UP000187283">
    <property type="component" value="Unassembled WGS sequence"/>
</dbReference>
<organism evidence="5 6">
    <name type="scientific">Smittium culicis</name>
    <dbReference type="NCBI Taxonomy" id="133412"/>
    <lineage>
        <taxon>Eukaryota</taxon>
        <taxon>Fungi</taxon>
        <taxon>Fungi incertae sedis</taxon>
        <taxon>Zoopagomycota</taxon>
        <taxon>Kickxellomycotina</taxon>
        <taxon>Harpellomycetes</taxon>
        <taxon>Harpellales</taxon>
        <taxon>Legeriomycetaceae</taxon>
        <taxon>Smittium</taxon>
    </lineage>
</organism>
<feature type="region of interest" description="Disordered" evidence="4">
    <location>
        <begin position="1418"/>
        <end position="1443"/>
    </location>
</feature>
<feature type="compositionally biased region" description="Polar residues" evidence="4">
    <location>
        <begin position="513"/>
        <end position="527"/>
    </location>
</feature>
<feature type="compositionally biased region" description="Polar residues" evidence="4">
    <location>
        <begin position="1091"/>
        <end position="1113"/>
    </location>
</feature>
<feature type="compositionally biased region" description="Basic residues" evidence="4">
    <location>
        <begin position="1114"/>
        <end position="1123"/>
    </location>
</feature>
<feature type="compositionally biased region" description="Low complexity" evidence="4">
    <location>
        <begin position="288"/>
        <end position="300"/>
    </location>
</feature>
<dbReference type="InterPro" id="IPR015943">
    <property type="entry name" value="WD40/YVTN_repeat-like_dom_sf"/>
</dbReference>
<dbReference type="SUPFAM" id="SSF50978">
    <property type="entry name" value="WD40 repeat-like"/>
    <property type="match status" value="1"/>
</dbReference>
<feature type="compositionally biased region" description="Polar residues" evidence="4">
    <location>
        <begin position="183"/>
        <end position="200"/>
    </location>
</feature>
<feature type="compositionally biased region" description="Polar residues" evidence="4">
    <location>
        <begin position="357"/>
        <end position="369"/>
    </location>
</feature>
<keyword evidence="6" id="KW-1185">Reference proteome</keyword>
<keyword evidence="2" id="KW-0804">Transcription</keyword>
<feature type="compositionally biased region" description="Basic and acidic residues" evidence="4">
    <location>
        <begin position="1419"/>
        <end position="1428"/>
    </location>
</feature>
<feature type="compositionally biased region" description="Low complexity" evidence="4">
    <location>
        <begin position="497"/>
        <end position="512"/>
    </location>
</feature>
<feature type="region of interest" description="Disordered" evidence="4">
    <location>
        <begin position="157"/>
        <end position="369"/>
    </location>
</feature>
<dbReference type="PRINTS" id="PR00929">
    <property type="entry name" value="ATHOOK"/>
</dbReference>
<dbReference type="InterPro" id="IPR017956">
    <property type="entry name" value="AT_hook_DNA-bd_motif"/>
</dbReference>
<dbReference type="InterPro" id="IPR036322">
    <property type="entry name" value="WD40_repeat_dom_sf"/>
</dbReference>
<comment type="subcellular location">
    <subcellularLocation>
        <location evidence="1">Nucleus</location>
    </subcellularLocation>
</comment>
<evidence type="ECO:0000256" key="3">
    <source>
        <dbReference type="ARBA" id="ARBA00023242"/>
    </source>
</evidence>
<feature type="region of interest" description="Disordered" evidence="4">
    <location>
        <begin position="422"/>
        <end position="585"/>
    </location>
</feature>
<feature type="region of interest" description="Disordered" evidence="4">
    <location>
        <begin position="1029"/>
        <end position="1066"/>
    </location>
</feature>
<dbReference type="SMART" id="SM00384">
    <property type="entry name" value="AT_hook"/>
    <property type="match status" value="15"/>
</dbReference>
<feature type="compositionally biased region" description="Polar residues" evidence="4">
    <location>
        <begin position="1430"/>
        <end position="1439"/>
    </location>
</feature>
<feature type="region of interest" description="Disordered" evidence="4">
    <location>
        <begin position="1091"/>
        <end position="1179"/>
    </location>
</feature>
<proteinExistence type="predicted"/>
<feature type="region of interest" description="Disordered" evidence="4">
    <location>
        <begin position="1507"/>
        <end position="1531"/>
    </location>
</feature>
<feature type="compositionally biased region" description="Low complexity" evidence="4">
    <location>
        <begin position="862"/>
        <end position="872"/>
    </location>
</feature>
<feature type="compositionally biased region" description="Polar residues" evidence="4">
    <location>
        <begin position="1243"/>
        <end position="1254"/>
    </location>
</feature>
<dbReference type="STRING" id="133412.A0A1R1YFB3"/>
<evidence type="ECO:0000313" key="6">
    <source>
        <dbReference type="Proteomes" id="UP000187283"/>
    </source>
</evidence>
<evidence type="ECO:0000256" key="2">
    <source>
        <dbReference type="ARBA" id="ARBA00023163"/>
    </source>
</evidence>
<feature type="compositionally biased region" description="Polar residues" evidence="4">
    <location>
        <begin position="93"/>
        <end position="104"/>
    </location>
</feature>
<gene>
    <name evidence="5" type="ORF">AYI70_g810</name>
</gene>
<feature type="compositionally biased region" description="Low complexity" evidence="4">
    <location>
        <begin position="340"/>
        <end position="356"/>
    </location>
</feature>
<comment type="caution">
    <text evidence="5">The sequence shown here is derived from an EMBL/GenBank/DDBJ whole genome shotgun (WGS) entry which is preliminary data.</text>
</comment>
<feature type="compositionally biased region" description="Basic and acidic residues" evidence="4">
    <location>
        <begin position="1229"/>
        <end position="1239"/>
    </location>
</feature>
<feature type="region of interest" description="Disordered" evidence="4">
    <location>
        <begin position="930"/>
        <end position="952"/>
    </location>
</feature>
<feature type="compositionally biased region" description="Polar residues" evidence="4">
    <location>
        <begin position="709"/>
        <end position="719"/>
    </location>
</feature>
<feature type="compositionally biased region" description="Low complexity" evidence="4">
    <location>
        <begin position="820"/>
        <end position="832"/>
    </location>
</feature>
<evidence type="ECO:0000256" key="1">
    <source>
        <dbReference type="ARBA" id="ARBA00004123"/>
    </source>
</evidence>
<sequence length="2485" mass="270442">MDDIASNIPPSKNTSHVDNNQSIGDFSSSLVNDSMPNNSSQALNYSLEIEAQKINHFSSGNTETNTEIYDMSISSSSYLDNQLNRNTDYSLDTHSETQANSNKAHNPHLQDTKPNSQTIPSPSIIESKNSDSVFTPDDNIGIISSIVQSIPIDLPHFNSSETNDHSKNSSLSKSPDSSIASSTNNDRTIPSSEINTTSLVSPGKIPSTEFNKELTPVPANIKAIGETNDSPASKNSTPSTKRTKGSNDSPSKKRSVGRPKKVNLDSNDRLIISPTPPSLKKLKAFPVSISPSPTLSKSSLQDQDKPISPNAAQNSPNLLAAKDSHSSMLTTSNPSQPNQSTISDLSASLESSLQQSGHANTTGTSTPKILSFSHQNQSLIDASKSDLNGNSFRCQDVSEPQSESSNTSLTIDNYLKNDSISAIPAQKPDDSHLNNDGKDLGNNLEIRHSLDTDVSSNITPKKRVGRPPKTNLPDGSVTPAKKSVGRPKKVPDNPTPSSDSININAAISYSTNESVDSSASIISTPQSDGKVKKPVGRPKNPPKDPSAPKFINYTSGANTMDKPLAANAPPSSEKKKVGRPKKIPESSISASVIQFSQQYSPLNHGADSSSSVPSSLSPSNLQTKIKKSPGRPRKSLGETNSSENKRENSTNIKPISPAVNPMNGGFSTTSGIPFSIYTPVSGSPMNMVKPIAPTPSTQPGADSKGHESPNLNDDPNLKNSAKKQKKSPGRPSTKLQKVAPSNMPQLLPHNDFTKFNPAFSLAQAGLKTGNVDTSSKLDLEAQAGRNANGLVSLAPVGMDSSISHPSINASDPTLSSDGIQNNNSSGLNDNQNTLVIKKSVGRPPKKQFVPLAENGPIPAQESNSPASNANASKPGFNTTDSSKAGLFNEASSAQTPKKTPGRPKKNPEQLAPSGTSNVIAVNNVGESDSASLKDLVPNTNQTPIKKPVGRPRKLVSATEVKVKKPVGRPRKSLEGIVMTPKKPVGRPSKSSLVDSNKDYFKSIFARYKNSDRVPLMNLSSGAEYHSNPTLSGISPAKKSVGRPKKIKSETLSEISPSFNNSIQQQEPLNSTALVTQGDGVSAPSLIQATDASPSAQYNMSDANTSIDSDNLSTPKRKVGRPRKQPSTNSDSSKASILSVTPKRSVGRPRKIQPANMPSEFYRDSNTDMPQGFPDMNQLSDGPYKQNISLAMLEHSQSTAKRLRASSTTTGSEPNSTSKVNGKRPVGRPRKSEISEDKIRFPGTSPNVTSANNEANPLNVEMSLHDDESLREADAIASFARSKKKVLDISGAQSSDGIVNGDNGNSRLSEDLEYFSGIKKDNNKTFTPTYSGKRAQRTILDLWSTPTKRKIKSVINSTVSPNSAQQIIVDVSPSSKSSMNNINANSAKKVALSDSVAKSKGPKNVFSFNKALKKVAANKELNERPRDSSDIESGNTSANSFRILEDDGGSDSDFVAVHDEPLEIPGIASPSTSQLKKSQSLSTSYGAYEESDVSDSFIDGIISRSSAQKKGSRSKIKKEASKPNMKNIPGRLADYSNMSKSSSYSEGSEDLIDLLDGRVAHADFLPELRPELLSKVWTYRYNRLRSTNKLYIGKSQMQVVSDIPLMRVGASDFSWKIVNSLCSWKTDKKVSVVENGEQGFALKKLSIDATDYTKWNTVEKSQVPSFYAINNRPIEVSFTNSESFPASPKKNANRGRPSLASKTILAEKSLQPDKLDSHDQADDSNVYKINSFESICTENGSISVANSEMCLMALDWCPQTVGPICYLAAGGMKNSSSFQYYHGKKASRILCESEKSTIQLWEYNKDNGDLKVCLFICHDKGLIINLSWCPLHPADNYDDFKFLEEYSDHVFTTKDVDSIKKKYPSKTFNNSYKKYASDPSRKKNAKVSKSEFSFYDAEKHSFIGLLAVVFSNGKAGVYAIPNPNLVHKKESASNSSSNFDNPSYQNAPNIYLPKPILEMSMVNTTINKVIWVGSDRIISIGFDGTIAIWSLSKSIELRMDIHTDFSKSSIEQKYLNSEDENDLEDNSVNQLIDVPILHSSMCLNGVIHASLFPPNILCNFSVEAKRQMYSGKTFEQIEGQKSRVNGYIAHFSLDDIILCTGGVTGELYLHKMVFPNFITSTLTKMVVWRNAVSFTQSGDSLAYVDISSNIKLTNTQNFSYVRSAFFSLLKKVFWEMKTKESQAEKGGRKKVLSIEEVVSSLDNIYKFGYEKTKNEKNKRIKKVSGFGINIINEENELTSEFSTGLEGDLFERLDEIKKTLGENNLPYFLQFFESFIESFATSIKTAQREKTSNFGPELISKTPKKAVKDIPWSDGKIKIDDISADVVEIIQSIKEADIEDIIKAGENERIDGDERDMFGIVIADHRSAVWSISSSLCHSFFASSATNGTVIIEEISKRLFTHSSKRNTNLSFYLYTLSKDPETGVYSYKNDKNVYSGPKKVSDVDVSPPIQTYIYSTAWHPAIGHGHLLASGSHSGLLRVDSLNKL</sequence>
<dbReference type="InterPro" id="IPR052416">
    <property type="entry name" value="GTF3C_component"/>
</dbReference>
<evidence type="ECO:0000313" key="5">
    <source>
        <dbReference type="EMBL" id="OMJ25583.1"/>
    </source>
</evidence>
<feature type="compositionally biased region" description="Low complexity" evidence="4">
    <location>
        <begin position="168"/>
        <end position="182"/>
    </location>
</feature>
<feature type="compositionally biased region" description="Basic and acidic residues" evidence="4">
    <location>
        <begin position="427"/>
        <end position="451"/>
    </location>
</feature>
<dbReference type="PANTHER" id="PTHR15052:SF2">
    <property type="entry name" value="GENERAL TRANSCRIPTION FACTOR 3C POLYPEPTIDE 2"/>
    <property type="match status" value="1"/>
</dbReference>
<feature type="compositionally biased region" description="Polar residues" evidence="4">
    <location>
        <begin position="1124"/>
        <end position="1138"/>
    </location>
</feature>
<feature type="region of interest" description="Disordered" evidence="4">
    <location>
        <begin position="600"/>
        <end position="664"/>
    </location>
</feature>
<feature type="region of interest" description="Disordered" evidence="4">
    <location>
        <begin position="93"/>
        <end position="132"/>
    </location>
</feature>
<dbReference type="GO" id="GO:0006383">
    <property type="term" value="P:transcription by RNA polymerase III"/>
    <property type="evidence" value="ECO:0007669"/>
    <property type="project" value="TreeGrafter"/>
</dbReference>
<dbReference type="PANTHER" id="PTHR15052">
    <property type="entry name" value="RNA POLYMERASE III TRANSCRIPTION INITIATION FACTOR COMPLEX SUBUNIT"/>
    <property type="match status" value="1"/>
</dbReference>
<feature type="region of interest" description="Disordered" evidence="4">
    <location>
        <begin position="687"/>
        <end position="751"/>
    </location>
</feature>
<dbReference type="OrthoDB" id="4703at2759"/>
<feature type="compositionally biased region" description="Basic residues" evidence="4">
    <location>
        <begin position="252"/>
        <end position="261"/>
    </location>
</feature>
<dbReference type="GO" id="GO:0005634">
    <property type="term" value="C:nucleus"/>
    <property type="evidence" value="ECO:0007669"/>
    <property type="project" value="UniProtKB-SubCell"/>
</dbReference>
<feature type="compositionally biased region" description="Low complexity" evidence="4">
    <location>
        <begin position="608"/>
        <end position="619"/>
    </location>
</feature>
<name>A0A1R1YFB3_9FUNG</name>
<reference evidence="5 6" key="1">
    <citation type="submission" date="2017-01" db="EMBL/GenBank/DDBJ databases">
        <authorList>
            <person name="Mah S.A."/>
            <person name="Swanson W.J."/>
            <person name="Moy G.W."/>
            <person name="Vacquier V.D."/>
        </authorList>
    </citation>
    <scope>NUCLEOTIDE SEQUENCE [LARGE SCALE GENOMIC DNA]</scope>
    <source>
        <strain evidence="5 6">GSMNP</strain>
    </source>
</reference>
<feature type="region of interest" description="Disordered" evidence="4">
    <location>
        <begin position="1"/>
        <end position="37"/>
    </location>
</feature>
<feature type="compositionally biased region" description="Basic residues" evidence="4">
    <location>
        <begin position="624"/>
        <end position="634"/>
    </location>
</feature>
<dbReference type="GO" id="GO:0003677">
    <property type="term" value="F:DNA binding"/>
    <property type="evidence" value="ECO:0007669"/>
    <property type="project" value="InterPro"/>
</dbReference>
<feature type="compositionally biased region" description="Polar residues" evidence="4">
    <location>
        <begin position="802"/>
        <end position="819"/>
    </location>
</feature>
<dbReference type="EMBL" id="LSSN01000145">
    <property type="protein sequence ID" value="OMJ25583.1"/>
    <property type="molecule type" value="Genomic_DNA"/>
</dbReference>
<feature type="compositionally biased region" description="Polar residues" evidence="4">
    <location>
        <begin position="1049"/>
        <end position="1066"/>
    </location>
</feature>